<keyword evidence="1" id="KW-0472">Membrane</keyword>
<dbReference type="EMBL" id="FNFX01000003">
    <property type="protein sequence ID" value="SDK56163.1"/>
    <property type="molecule type" value="Genomic_DNA"/>
</dbReference>
<dbReference type="Proteomes" id="UP000198629">
    <property type="component" value="Unassembled WGS sequence"/>
</dbReference>
<dbReference type="RefSeq" id="WP_091471679.1">
    <property type="nucleotide sequence ID" value="NZ_FNFX01000003.1"/>
</dbReference>
<gene>
    <name evidence="2" type="ORF">SAMN05192566_1665</name>
</gene>
<feature type="transmembrane region" description="Helical" evidence="1">
    <location>
        <begin position="38"/>
        <end position="58"/>
    </location>
</feature>
<protein>
    <submittedName>
        <fullName evidence="2">Uncharacterized protein</fullName>
    </submittedName>
</protein>
<evidence type="ECO:0000313" key="3">
    <source>
        <dbReference type="Proteomes" id="UP000198629"/>
    </source>
</evidence>
<dbReference type="AlphaFoldDB" id="A0A1G9CX13"/>
<dbReference type="STRING" id="492660.SAMN05192566_1665"/>
<keyword evidence="3" id="KW-1185">Reference proteome</keyword>
<reference evidence="3" key="1">
    <citation type="submission" date="2016-10" db="EMBL/GenBank/DDBJ databases">
        <authorList>
            <person name="Varghese N."/>
            <person name="Submissions S."/>
        </authorList>
    </citation>
    <scope>NUCLEOTIDE SEQUENCE [LARGE SCALE GENOMIC DNA]</scope>
    <source>
        <strain evidence="3">CBMB127</strain>
    </source>
</reference>
<organism evidence="2 3">
    <name type="scientific">Methylophilus rhizosphaerae</name>
    <dbReference type="NCBI Taxonomy" id="492660"/>
    <lineage>
        <taxon>Bacteria</taxon>
        <taxon>Pseudomonadati</taxon>
        <taxon>Pseudomonadota</taxon>
        <taxon>Betaproteobacteria</taxon>
        <taxon>Nitrosomonadales</taxon>
        <taxon>Methylophilaceae</taxon>
        <taxon>Methylophilus</taxon>
    </lineage>
</organism>
<proteinExistence type="predicted"/>
<accession>A0A1G9CX13</accession>
<evidence type="ECO:0000256" key="1">
    <source>
        <dbReference type="SAM" id="Phobius"/>
    </source>
</evidence>
<keyword evidence="1" id="KW-0812">Transmembrane</keyword>
<sequence>MWWIRILFVVLVLSTLVFALLGWQTGNPRYWQWLKRVWRAGFVVVLLLLLFFFLSRLARI</sequence>
<keyword evidence="1" id="KW-1133">Transmembrane helix</keyword>
<name>A0A1G9CX13_9PROT</name>
<evidence type="ECO:0000313" key="2">
    <source>
        <dbReference type="EMBL" id="SDK56163.1"/>
    </source>
</evidence>